<dbReference type="AlphaFoldDB" id="A0A6J6MW09"/>
<sequence>MPQPLEYLITDVARKHGRLKVGYANTYLRCEDEATINQILGDKRLEHLRLRQIAPQVIVSDTESRETIEELRSAGYFPAGESNTGSVITAAGQTRAKSRPKPPRIIGEAVEPSQTILNSAVRALRAGEKASTRQPQRGAEVPRSTANETMDMLNKYIGEEVSLIIGYADTNGGVSQRIIDPISISLGTLVARDHGSGEVQHFRIPRITGVTPA</sequence>
<feature type="domain" description="Helicase XPB/Ssl2 N-terminal" evidence="1">
    <location>
        <begin position="1"/>
        <end position="54"/>
    </location>
</feature>
<dbReference type="Pfam" id="PF13625">
    <property type="entry name" value="Helicase_C_3"/>
    <property type="match status" value="1"/>
</dbReference>
<protein>
    <submittedName>
        <fullName evidence="2">Unannotated protein</fullName>
    </submittedName>
</protein>
<proteinExistence type="predicted"/>
<organism evidence="2">
    <name type="scientific">freshwater metagenome</name>
    <dbReference type="NCBI Taxonomy" id="449393"/>
    <lineage>
        <taxon>unclassified sequences</taxon>
        <taxon>metagenomes</taxon>
        <taxon>ecological metagenomes</taxon>
    </lineage>
</organism>
<dbReference type="InterPro" id="IPR032830">
    <property type="entry name" value="XPB/Ssl2_N"/>
</dbReference>
<gene>
    <name evidence="2" type="ORF">UFOPK2312_00906</name>
</gene>
<dbReference type="EMBL" id="CAEZWY010000122">
    <property type="protein sequence ID" value="CAB4676725.1"/>
    <property type="molecule type" value="Genomic_DNA"/>
</dbReference>
<name>A0A6J6MW09_9ZZZZ</name>
<dbReference type="PROSITE" id="PS52050">
    <property type="entry name" value="WYL"/>
    <property type="match status" value="1"/>
</dbReference>
<evidence type="ECO:0000313" key="2">
    <source>
        <dbReference type="EMBL" id="CAB4676725.1"/>
    </source>
</evidence>
<accession>A0A6J6MW09</accession>
<evidence type="ECO:0000259" key="1">
    <source>
        <dbReference type="Pfam" id="PF13625"/>
    </source>
</evidence>
<reference evidence="2" key="1">
    <citation type="submission" date="2020-05" db="EMBL/GenBank/DDBJ databases">
        <authorList>
            <person name="Chiriac C."/>
            <person name="Salcher M."/>
            <person name="Ghai R."/>
            <person name="Kavagutti S V."/>
        </authorList>
    </citation>
    <scope>NUCLEOTIDE SEQUENCE</scope>
</reference>